<dbReference type="Gene3D" id="1.10.10.10">
    <property type="entry name" value="Winged helix-like DNA-binding domain superfamily/Winged helix DNA-binding domain"/>
    <property type="match status" value="1"/>
</dbReference>
<evidence type="ECO:0000256" key="1">
    <source>
        <dbReference type="ARBA" id="ARBA00023125"/>
    </source>
</evidence>
<dbReference type="PANTHER" id="PTHR33221:SF5">
    <property type="entry name" value="HTH-TYPE TRANSCRIPTIONAL REGULATOR ISCR"/>
    <property type="match status" value="1"/>
</dbReference>
<gene>
    <name evidence="2" type="ORF">GBZ86_13650</name>
</gene>
<dbReference type="SUPFAM" id="SSF46785">
    <property type="entry name" value="Winged helix' DNA-binding domain"/>
    <property type="match status" value="1"/>
</dbReference>
<name>A0A6I1MVB6_9CLOT</name>
<dbReference type="PANTHER" id="PTHR33221">
    <property type="entry name" value="WINGED HELIX-TURN-HELIX TRANSCRIPTIONAL REGULATOR, RRF2 FAMILY"/>
    <property type="match status" value="1"/>
</dbReference>
<dbReference type="RefSeq" id="WP_152891541.1">
    <property type="nucleotide sequence ID" value="NZ_WHJC01000312.1"/>
</dbReference>
<sequence>MKLSTKGRYGVKAMVDLAIHCGNAPVSIKSISQRQNISEYYLEQLFSSLRKAKLIKSIRGAQGGYILNKDPQDIKVADIMEVLEGPIEISDCVEGVICTNVDCCATRLLWKKIKDSIDEVTHSVTLKDIVNDYNNMKKRNETLKIHNRSEENEQ</sequence>
<dbReference type="EMBL" id="WHJC01000312">
    <property type="protein sequence ID" value="MPQ44781.1"/>
    <property type="molecule type" value="Genomic_DNA"/>
</dbReference>
<dbReference type="InterPro" id="IPR036390">
    <property type="entry name" value="WH_DNA-bd_sf"/>
</dbReference>
<dbReference type="OrthoDB" id="9808360at2"/>
<dbReference type="InterPro" id="IPR036388">
    <property type="entry name" value="WH-like_DNA-bd_sf"/>
</dbReference>
<comment type="caution">
    <text evidence="2">The sequence shown here is derived from an EMBL/GenBank/DDBJ whole genome shotgun (WGS) entry which is preliminary data.</text>
</comment>
<dbReference type="Pfam" id="PF02082">
    <property type="entry name" value="Rrf2"/>
    <property type="match status" value="1"/>
</dbReference>
<evidence type="ECO:0000313" key="2">
    <source>
        <dbReference type="EMBL" id="MPQ44781.1"/>
    </source>
</evidence>
<proteinExistence type="predicted"/>
<keyword evidence="1" id="KW-0238">DNA-binding</keyword>
<dbReference type="AlphaFoldDB" id="A0A6I1MVB6"/>
<dbReference type="GO" id="GO:0003677">
    <property type="term" value="F:DNA binding"/>
    <property type="evidence" value="ECO:0007669"/>
    <property type="project" value="UniProtKB-KW"/>
</dbReference>
<keyword evidence="3" id="KW-1185">Reference proteome</keyword>
<organism evidence="2 3">
    <name type="scientific">Clostridium tarantellae</name>
    <dbReference type="NCBI Taxonomy" id="39493"/>
    <lineage>
        <taxon>Bacteria</taxon>
        <taxon>Bacillati</taxon>
        <taxon>Bacillota</taxon>
        <taxon>Clostridia</taxon>
        <taxon>Eubacteriales</taxon>
        <taxon>Clostridiaceae</taxon>
        <taxon>Clostridium</taxon>
    </lineage>
</organism>
<dbReference type="GO" id="GO:0005829">
    <property type="term" value="C:cytosol"/>
    <property type="evidence" value="ECO:0007669"/>
    <property type="project" value="TreeGrafter"/>
</dbReference>
<evidence type="ECO:0000313" key="3">
    <source>
        <dbReference type="Proteomes" id="UP000430345"/>
    </source>
</evidence>
<dbReference type="InterPro" id="IPR000944">
    <property type="entry name" value="Tscrpt_reg_Rrf2"/>
</dbReference>
<dbReference type="FunFam" id="1.10.10.10:FF:000164">
    <property type="entry name" value="Transcriptional regulator, Rrf2 family"/>
    <property type="match status" value="1"/>
</dbReference>
<reference evidence="2 3" key="1">
    <citation type="submission" date="2019-10" db="EMBL/GenBank/DDBJ databases">
        <title>The Genome Sequence of Clostridium tarantellae Isolated from Fish Brain.</title>
        <authorList>
            <person name="Bano L."/>
            <person name="Kiel M."/>
            <person name="Sales G."/>
            <person name="Doxey A.C."/>
            <person name="Mansfield M.J."/>
            <person name="Schiavone M."/>
            <person name="Rossetto O."/>
            <person name="Pirazzini M."/>
            <person name="Dobrindt U."/>
            <person name="Montecucco C."/>
        </authorList>
    </citation>
    <scope>NUCLEOTIDE SEQUENCE [LARGE SCALE GENOMIC DNA]</scope>
    <source>
        <strain evidence="2 3">DSM 3997</strain>
    </source>
</reference>
<dbReference type="NCBIfam" id="TIGR00738">
    <property type="entry name" value="rrf2_super"/>
    <property type="match status" value="1"/>
</dbReference>
<dbReference type="GO" id="GO:0003700">
    <property type="term" value="F:DNA-binding transcription factor activity"/>
    <property type="evidence" value="ECO:0007669"/>
    <property type="project" value="TreeGrafter"/>
</dbReference>
<protein>
    <submittedName>
        <fullName evidence="2">Rrf2 family transcriptional regulator</fullName>
    </submittedName>
</protein>
<dbReference type="PROSITE" id="PS51197">
    <property type="entry name" value="HTH_RRF2_2"/>
    <property type="match status" value="1"/>
</dbReference>
<accession>A0A6I1MVB6</accession>
<dbReference type="Proteomes" id="UP000430345">
    <property type="component" value="Unassembled WGS sequence"/>
</dbReference>